<dbReference type="PANTHER" id="PTHR43491:SF1">
    <property type="entry name" value="UDP-N-ACETYL-D-MANNOSAMINE DEHYDROGENASE"/>
    <property type="match status" value="1"/>
</dbReference>
<keyword evidence="2" id="KW-0560">Oxidoreductase</keyword>
<organism>
    <name type="scientific">Physcomitrium patens</name>
    <name type="common">Spreading-leaved earth moss</name>
    <name type="synonym">Physcomitrella patens</name>
    <dbReference type="NCBI Taxonomy" id="3218"/>
    <lineage>
        <taxon>Eukaryota</taxon>
        <taxon>Viridiplantae</taxon>
        <taxon>Streptophyta</taxon>
        <taxon>Embryophyta</taxon>
        <taxon>Bryophyta</taxon>
        <taxon>Bryophytina</taxon>
        <taxon>Bryopsida</taxon>
        <taxon>Funariidae</taxon>
        <taxon>Funariales</taxon>
        <taxon>Funariaceae</taxon>
        <taxon>Physcomitrium</taxon>
    </lineage>
</organism>
<dbReference type="InterPro" id="IPR012480">
    <property type="entry name" value="Hepar_II_III_C"/>
</dbReference>
<dbReference type="GO" id="GO:0051287">
    <property type="term" value="F:NAD binding"/>
    <property type="evidence" value="ECO:0007669"/>
    <property type="project" value="InterPro"/>
</dbReference>
<dbReference type="InterPro" id="IPR036220">
    <property type="entry name" value="UDP-Glc/GDP-Man_DH_C_sf"/>
</dbReference>
<gene>
    <name evidence="5" type="ORF">PHYPADRAFT_103490</name>
</gene>
<evidence type="ECO:0000256" key="3">
    <source>
        <dbReference type="ARBA" id="ARBA00023027"/>
    </source>
</evidence>
<feature type="domain" description="UDP-glucose/GDP-mannose dehydrogenase C-terminal" evidence="4">
    <location>
        <begin position="190"/>
        <end position="274"/>
    </location>
</feature>
<dbReference type="Pfam" id="PF00984">
    <property type="entry name" value="UDPG_MGDP_dh"/>
    <property type="match status" value="1"/>
</dbReference>
<dbReference type="SUPFAM" id="SSF52413">
    <property type="entry name" value="UDP-glucose/GDP-mannose dehydrogenase C-terminal domain"/>
    <property type="match status" value="1"/>
</dbReference>
<dbReference type="NCBIfam" id="TIGR03026">
    <property type="entry name" value="NDP-sugDHase"/>
    <property type="match status" value="1"/>
</dbReference>
<dbReference type="eggNOG" id="KOG2666">
    <property type="taxonomic scope" value="Eukaryota"/>
</dbReference>
<dbReference type="Gene3D" id="1.50.10.100">
    <property type="entry name" value="Chondroitin AC/alginate lyase"/>
    <property type="match status" value="1"/>
</dbReference>
<evidence type="ECO:0000256" key="2">
    <source>
        <dbReference type="ARBA" id="ARBA00023002"/>
    </source>
</evidence>
<comment type="subcellular location">
    <subcellularLocation>
        <location evidence="1">Cell envelope</location>
    </subcellularLocation>
</comment>
<protein>
    <submittedName>
        <fullName evidence="5">Predicted protein</fullName>
    </submittedName>
</protein>
<dbReference type="HOGENOM" id="CLU_382386_0_0_1"/>
<name>A9U6S9_PHYPA</name>
<dbReference type="Gene3D" id="2.70.98.70">
    <property type="match status" value="1"/>
</dbReference>
<dbReference type="PIRSF" id="PIRSF000124">
    <property type="entry name" value="UDPglc_GDPman_dh"/>
    <property type="match status" value="1"/>
</dbReference>
<reference evidence="5" key="1">
    <citation type="journal article" date="2008" name="Science">
        <title>The Physcomitrella genome reveals evolutionary insights into the conquest of land by plants.</title>
        <authorList>
            <person name="Rensing S."/>
            <person name="Lang D."/>
            <person name="Zimmer A."/>
            <person name="Terry A."/>
            <person name="Salamov A."/>
            <person name="Shapiro H."/>
            <person name="Nishiyama T."/>
            <person name="Perroud P.-F."/>
            <person name="Lindquist E."/>
            <person name="Kamisugi Y."/>
            <person name="Tanahashi T."/>
            <person name="Sakakibara K."/>
            <person name="Fujita T."/>
            <person name="Oishi K."/>
            <person name="Shin-I T."/>
            <person name="Kuroki Y."/>
            <person name="Toyoda A."/>
            <person name="Suzuki Y."/>
            <person name="Hashimoto A."/>
            <person name="Yamaguchi K."/>
            <person name="Sugano A."/>
            <person name="Kohara Y."/>
            <person name="Fujiyama A."/>
            <person name="Anterola A."/>
            <person name="Aoki S."/>
            <person name="Ashton N."/>
            <person name="Barbazuk W.B."/>
            <person name="Barker E."/>
            <person name="Bennetzen J."/>
            <person name="Bezanilla M."/>
            <person name="Blankenship R."/>
            <person name="Cho S.H."/>
            <person name="Dutcher S."/>
            <person name="Estelle M."/>
            <person name="Fawcett J.A."/>
            <person name="Gundlach H."/>
            <person name="Hanada K."/>
            <person name="Heyl A."/>
            <person name="Hicks K.A."/>
            <person name="Hugh J."/>
            <person name="Lohr M."/>
            <person name="Mayer K."/>
            <person name="Melkozernov A."/>
            <person name="Murata T."/>
            <person name="Nelson D."/>
            <person name="Pils B."/>
            <person name="Prigge M."/>
            <person name="Reiss B."/>
            <person name="Renner T."/>
            <person name="Rombauts S."/>
            <person name="Rushton P."/>
            <person name="Sanderfoot A."/>
            <person name="Schween G."/>
            <person name="Shiu S.-H."/>
            <person name="Stueber K."/>
            <person name="Theodoulou F.L."/>
            <person name="Tu H."/>
            <person name="Van de Peer Y."/>
            <person name="Verrier P.J."/>
            <person name="Waters E."/>
            <person name="Wood A."/>
            <person name="Yang L."/>
            <person name="Cove D."/>
            <person name="Cuming A."/>
            <person name="Hasebe M."/>
            <person name="Lucas S."/>
            <person name="Mishler D.B."/>
            <person name="Reski R."/>
            <person name="Grigoriev I."/>
            <person name="Quatrano R.S."/>
            <person name="Boore J.L."/>
        </authorList>
    </citation>
    <scope>NUCLEOTIDE SEQUENCE [LARGE SCALE GENOMIC DNA]</scope>
</reference>
<dbReference type="Pfam" id="PF03721">
    <property type="entry name" value="UDPG_MGDP_dh_N"/>
    <property type="match status" value="1"/>
</dbReference>
<dbReference type="GO" id="GO:0016829">
    <property type="term" value="F:lyase activity"/>
    <property type="evidence" value="ECO:0007669"/>
    <property type="project" value="InterPro"/>
</dbReference>
<dbReference type="Gene3D" id="3.40.50.720">
    <property type="entry name" value="NAD(P)-binding Rossmann-like Domain"/>
    <property type="match status" value="2"/>
</dbReference>
<dbReference type="InterPro" id="IPR017476">
    <property type="entry name" value="UDP-Glc/GDP-Man"/>
</dbReference>
<evidence type="ECO:0000256" key="1">
    <source>
        <dbReference type="ARBA" id="ARBA00004196"/>
    </source>
</evidence>
<evidence type="ECO:0000313" key="5">
    <source>
        <dbReference type="EMBL" id="EDQ48624.1"/>
    </source>
</evidence>
<dbReference type="InterPro" id="IPR014027">
    <property type="entry name" value="UDP-Glc/GDP-Man_DH_C"/>
</dbReference>
<dbReference type="Pfam" id="PF07940">
    <property type="entry name" value="Hepar_II_III_C"/>
    <property type="match status" value="1"/>
</dbReference>
<dbReference type="PIRSF" id="PIRSF500136">
    <property type="entry name" value="UDP_ManNAc_DH"/>
    <property type="match status" value="1"/>
</dbReference>
<dbReference type="InterPro" id="IPR028359">
    <property type="entry name" value="UDP_ManNAc/GlcNAc_DH"/>
</dbReference>
<dbReference type="GO" id="GO:0016616">
    <property type="term" value="F:oxidoreductase activity, acting on the CH-OH group of donors, NAD or NADP as acceptor"/>
    <property type="evidence" value="ECO:0007669"/>
    <property type="project" value="InterPro"/>
</dbReference>
<dbReference type="InterPro" id="IPR008929">
    <property type="entry name" value="Chondroitin_lyas"/>
</dbReference>
<keyword evidence="3" id="KW-0520">NAD</keyword>
<dbReference type="Pfam" id="PF03720">
    <property type="entry name" value="UDPG_MGDP_dh_C"/>
    <property type="match status" value="1"/>
</dbReference>
<dbReference type="EMBL" id="DS546181">
    <property type="protein sequence ID" value="EDQ48624.1"/>
    <property type="molecule type" value="Genomic_DNA"/>
</dbReference>
<evidence type="ECO:0000259" key="4">
    <source>
        <dbReference type="SMART" id="SM00984"/>
    </source>
</evidence>
<proteinExistence type="predicted"/>
<dbReference type="GO" id="GO:0000271">
    <property type="term" value="P:polysaccharide biosynthetic process"/>
    <property type="evidence" value="ECO:0007669"/>
    <property type="project" value="InterPro"/>
</dbReference>
<sequence>MVARSILDARTDLTVSGSPQQAARRIYVAHCPERVMPGQILRELVENDRIIGGIDIESTQRTVAFYKQFVSGKILETDAKTAEMAKLTENSFRDVNIAFANELSLICDQLDINVWELIRLANHHPRVNILQPGPGVGGHCIAVDPWFIVHAAPEQAKLIHTARIVNDYKPGYVVNKVAERAKRLKSPVIACLGLSFKANIDDLRESPALAIVEHLAKARIGDIYAVEPHIQLLPASLAEAGVQLLETVEARIAPGTGRGALMSTLMMKVKKLRRMPLHAAAAKVAVKALDETRTAYLSIRHRLAPAVLKPSLFSGFRSRGRFLFDPEDKERYAELLCKGGADTEIIRQADRICVHEFDLLGSGPVTLGERLPWHEDFKTGFRWEPRNGIEFTPEYMKRLEKMHEFMLDLMKQDGRTPVVGDADDGRVMIASGYGRWAPADCRHMLAVAGELFNRDDFRRAGRLHREEAMWIAGLPALRPYAAPERASASRPCAAYPDGGYYVLRSSSAYCLVRCGELSFRGQGAHSHNDQLSFELQVSGQDIFVDPGAYIYSADYRLRNLFRSTGMHNTVQVGGYEQNDFDEHDLFLMREQTFARCDAFREGLFAGSHSGYAGKCGVIHRRVFDFHDGELMLSDRLDSVSLGAEEIREFTASFMLAPGAAAAQRDGIVLIRQAGVTIHMNFEGASAIQLEDSWVSERYGVRRPSRLIRVRSSHPEGLSTRIRWK</sequence>
<dbReference type="SMART" id="SM00984">
    <property type="entry name" value="UDPG_MGDP_dh_C"/>
    <property type="match status" value="1"/>
</dbReference>
<dbReference type="PANTHER" id="PTHR43491">
    <property type="entry name" value="UDP-N-ACETYL-D-MANNOSAMINE DEHYDROGENASE"/>
    <property type="match status" value="1"/>
</dbReference>
<dbReference type="Gene3D" id="1.20.5.100">
    <property type="entry name" value="Cytochrome c1, transmembrane anchor, C-terminal"/>
    <property type="match status" value="1"/>
</dbReference>
<dbReference type="SUPFAM" id="SSF48179">
    <property type="entry name" value="6-phosphogluconate dehydrogenase C-terminal domain-like"/>
    <property type="match status" value="1"/>
</dbReference>
<dbReference type="GO" id="GO:0016628">
    <property type="term" value="F:oxidoreductase activity, acting on the CH-CH group of donors, NAD or NADP as acceptor"/>
    <property type="evidence" value="ECO:0007669"/>
    <property type="project" value="InterPro"/>
</dbReference>
<dbReference type="AlphaFoldDB" id="A9U6S9"/>
<dbReference type="InterPro" id="IPR008927">
    <property type="entry name" value="6-PGluconate_DH-like_C_sf"/>
</dbReference>
<accession>A9U6S9</accession>
<dbReference type="InterPro" id="IPR001732">
    <property type="entry name" value="UDP-Glc/GDP-Man_DH_N"/>
</dbReference>
<dbReference type="InterPro" id="IPR014026">
    <property type="entry name" value="UDP-Glc/GDP-Man_DH_dimer"/>
</dbReference>